<keyword evidence="2" id="KW-0418">Kinase</keyword>
<accession>A0ABT2YUW5</accession>
<feature type="signal peptide" evidence="1">
    <location>
        <begin position="1"/>
        <end position="24"/>
    </location>
</feature>
<protein>
    <submittedName>
        <fullName evidence="2">Uridine kinase</fullName>
    </submittedName>
</protein>
<name>A0ABT2YUW5_9GAMM</name>
<dbReference type="GO" id="GO:0016301">
    <property type="term" value="F:kinase activity"/>
    <property type="evidence" value="ECO:0007669"/>
    <property type="project" value="UniProtKB-KW"/>
</dbReference>
<proteinExistence type="predicted"/>
<evidence type="ECO:0000313" key="3">
    <source>
        <dbReference type="Proteomes" id="UP001209713"/>
    </source>
</evidence>
<evidence type="ECO:0000313" key="2">
    <source>
        <dbReference type="EMBL" id="MCV2403653.1"/>
    </source>
</evidence>
<keyword evidence="1" id="KW-0732">Signal</keyword>
<dbReference type="EMBL" id="JAOVZB010000005">
    <property type="protein sequence ID" value="MCV2403653.1"/>
    <property type="molecule type" value="Genomic_DNA"/>
</dbReference>
<dbReference type="Proteomes" id="UP001209713">
    <property type="component" value="Unassembled WGS sequence"/>
</dbReference>
<dbReference type="RefSeq" id="WP_263531030.1">
    <property type="nucleotide sequence ID" value="NZ_JAOVZB010000005.1"/>
</dbReference>
<gene>
    <name evidence="2" type="ORF">OFY17_12295</name>
</gene>
<reference evidence="2 3" key="1">
    <citation type="submission" date="2022-10" db="EMBL/GenBank/DDBJ databases">
        <title>Marinomonas transparenta sp. nov. and Marinomonas sargassi sp. nov., isolated from marine alga (Sargassum natans (L.) Gaillon).</title>
        <authorList>
            <person name="Wang Y."/>
        </authorList>
    </citation>
    <scope>NUCLEOTIDE SEQUENCE [LARGE SCALE GENOMIC DNA]</scope>
    <source>
        <strain evidence="2 3">C2222</strain>
    </source>
</reference>
<keyword evidence="2" id="KW-0808">Transferase</keyword>
<feature type="chain" id="PRO_5046153747" evidence="1">
    <location>
        <begin position="25"/>
        <end position="185"/>
    </location>
</feature>
<comment type="caution">
    <text evidence="2">The sequence shown here is derived from an EMBL/GenBank/DDBJ whole genome shotgun (WGS) entry which is preliminary data.</text>
</comment>
<evidence type="ECO:0000256" key="1">
    <source>
        <dbReference type="SAM" id="SignalP"/>
    </source>
</evidence>
<keyword evidence="3" id="KW-1185">Reference proteome</keyword>
<sequence length="185" mass="20528">MFFKVLFSFFSILFATFFATPAFAIESEVNSSNANTAELFGLPLNDLSLSELENKMNSLGFKSYPSYKEGVTNYSLGRHGVLGVKNAAIFYNRSGYIRKTHLSGTVNSSKNRQKLGNLLEQKYGKPHIGMLDDGYGRAEWQFEDGTRIAFYNATTEVSITYADGTPKAVSRSGSIDVEALARRSR</sequence>
<organism evidence="2 3">
    <name type="scientific">Marinomonas sargassi</name>
    <dbReference type="NCBI Taxonomy" id="2984494"/>
    <lineage>
        <taxon>Bacteria</taxon>
        <taxon>Pseudomonadati</taxon>
        <taxon>Pseudomonadota</taxon>
        <taxon>Gammaproteobacteria</taxon>
        <taxon>Oceanospirillales</taxon>
        <taxon>Oceanospirillaceae</taxon>
        <taxon>Marinomonas</taxon>
    </lineage>
</organism>